<dbReference type="InterPro" id="IPR041662">
    <property type="entry name" value="SusD-like_2"/>
</dbReference>
<reference evidence="1 3" key="1">
    <citation type="submission" date="2018-06" db="EMBL/GenBank/DDBJ databases">
        <authorList>
            <consortium name="Pathogen Informatics"/>
            <person name="Doyle S."/>
        </authorList>
    </citation>
    <scope>NUCLEOTIDE SEQUENCE [LARGE SCALE GENOMIC DNA]</scope>
    <source>
        <strain evidence="1 3">NCTC11343</strain>
    </source>
</reference>
<gene>
    <name evidence="1" type="ORF">NCTC11343_05230</name>
    <name evidence="2" type="ORF">SPHINGO8BC_80133</name>
</gene>
<dbReference type="GeneID" id="97180057"/>
<dbReference type="Pfam" id="PF12771">
    <property type="entry name" value="SusD-like_2"/>
    <property type="match status" value="1"/>
</dbReference>
<organism evidence="1 3">
    <name type="scientific">Sphingobacterium multivorum</name>
    <dbReference type="NCBI Taxonomy" id="28454"/>
    <lineage>
        <taxon>Bacteria</taxon>
        <taxon>Pseudomonadati</taxon>
        <taxon>Bacteroidota</taxon>
        <taxon>Sphingobacteriia</taxon>
        <taxon>Sphingobacteriales</taxon>
        <taxon>Sphingobacteriaceae</taxon>
        <taxon>Sphingobacterium</taxon>
    </lineage>
</organism>
<dbReference type="InterPro" id="IPR011990">
    <property type="entry name" value="TPR-like_helical_dom_sf"/>
</dbReference>
<proteinExistence type="predicted"/>
<accession>A0A2X2JQU2</accession>
<dbReference type="EMBL" id="UAUU01000011">
    <property type="protein sequence ID" value="SPZ94331.1"/>
    <property type="molecule type" value="Genomic_DNA"/>
</dbReference>
<keyword evidence="1" id="KW-0449">Lipoprotein</keyword>
<reference evidence="2 4" key="2">
    <citation type="submission" date="2019-10" db="EMBL/GenBank/DDBJ databases">
        <authorList>
            <person name="Karimi E."/>
        </authorList>
    </citation>
    <scope>NUCLEOTIDE SEQUENCE [LARGE SCALE GENOMIC DNA]</scope>
    <source>
        <strain evidence="2">Sphingobacterium sp. 8BC</strain>
    </source>
</reference>
<evidence type="ECO:0000313" key="2">
    <source>
        <dbReference type="EMBL" id="VXD07260.1"/>
    </source>
</evidence>
<dbReference type="Proteomes" id="UP000251241">
    <property type="component" value="Unassembled WGS sequence"/>
</dbReference>
<name>A0A2X2JQU2_SPHMU</name>
<dbReference type="Proteomes" id="UP000432350">
    <property type="component" value="Unassembled WGS sequence"/>
</dbReference>
<evidence type="ECO:0000313" key="3">
    <source>
        <dbReference type="Proteomes" id="UP000251241"/>
    </source>
</evidence>
<dbReference type="SUPFAM" id="SSF48452">
    <property type="entry name" value="TPR-like"/>
    <property type="match status" value="1"/>
</dbReference>
<dbReference type="RefSeq" id="WP_070565667.1">
    <property type="nucleotide sequence ID" value="NZ_CP068086.1"/>
</dbReference>
<dbReference type="AlphaFoldDB" id="A0A2X2JQU2"/>
<dbReference type="EMBL" id="CABWMV010000027">
    <property type="protein sequence ID" value="VXD07260.1"/>
    <property type="molecule type" value="Genomic_DNA"/>
</dbReference>
<evidence type="ECO:0000313" key="4">
    <source>
        <dbReference type="Proteomes" id="UP000432350"/>
    </source>
</evidence>
<dbReference type="Gene3D" id="1.25.40.390">
    <property type="match status" value="1"/>
</dbReference>
<evidence type="ECO:0000313" key="1">
    <source>
        <dbReference type="EMBL" id="SPZ94331.1"/>
    </source>
</evidence>
<sequence length="503" mass="56432">MNTFIKKFKYTPLLAVLLVTGCTKNFEKINTDPDALNDVPPQNMLVNVMRNAGDQFGGDVDGYGTFAGYIVKIQYPDNLSGLIPTNNTYGNRWAACYYNITQMKDLLKKTEANAEGYKNTRAIARIWNNYMWSYLLDGWGDIPYSEAFKGRPEDGSVLKAKYDKQEDVFPAVLADLKSIADELAAGIGTDDVGNYDVIYGEANSGSPDVKTQMLRWQKFCNSLRLRMAIRISSVAPALAKSTIEEIAGNKTKYPLIETNAESCQMFFPGNLPYMEPWYESGIYGKRINNWGMFDIFINHLTETNDPRIESIAQKNNAGKYVGFVNGSLTNPSPSTSISWIGLHYINNPAGAVPFYKACETYYMLAEAALLGYNVGITAKAAYETAVRLSMEDNEVAEPAVNAYLAGAGKFDGSKDRIYWDMWVALFKENFEAWSLYRRTGIPSTNYPSKIQNSATPHTDQPFRLPYPNNEYLYNTDNVTAAAQGTVDYNWGKRLWWAKNNGKN</sequence>
<dbReference type="PROSITE" id="PS51257">
    <property type="entry name" value="PROKAR_LIPOPROTEIN"/>
    <property type="match status" value="1"/>
</dbReference>
<protein>
    <submittedName>
        <fullName evidence="1">Susd and RagB outer membrane lipoprotein</fullName>
    </submittedName>
</protein>
<accession>A0A654DPB4</accession>